<name>A0A8E7AVW5_9EURY</name>
<keyword evidence="2" id="KW-1185">Reference proteome</keyword>
<gene>
    <name evidence="1" type="ORF">KHC33_13310</name>
</gene>
<accession>A0A8E7AVW5</accession>
<sequence length="404" mass="45336">MKVLLFFLLLSILIIPAAVFSLPQQQTTVETPITNLPLIATFEGGQRYQAGIYPVIVLSGSYHEMGRQYGGLMKTELNDEYSYLINTVTSQGITKEEIMKSAREVPAYYPERIKEIFTGMSETTGRTYDDIAFLYYGPIFLLLASSNSEPVPASCSYLAAWGNYTKSGSPVVSRNWDLVDTIMPLTEWYVLTIFRPTDGSNSVATWSPAGARPETFMNNKGLFITDDNCGREDNAPEIRPEFITEYYRFMFDYSDLNALEAAINGTAPDVGWIVDVAGPDEAFVLEKSTDRTVKRTGDGVIAAANHFVDPSWNLPDPPEHSLSRYNNLLRQAEEAKGMIDAEKMMEIRDVCIENGGSKFCHSELGGGKYSSNHQIVYEPQNQTLWMNVMDKDWQKVELSPLFEN</sequence>
<dbReference type="Proteomes" id="UP000680656">
    <property type="component" value="Chromosome"/>
</dbReference>
<dbReference type="RefSeq" id="WP_214419111.1">
    <property type="nucleotide sequence ID" value="NZ_CP075546.1"/>
</dbReference>
<protein>
    <submittedName>
        <fullName evidence="1">Peptidase M1</fullName>
    </submittedName>
</protein>
<reference evidence="1 2" key="1">
    <citation type="submission" date="2021-05" db="EMBL/GenBank/DDBJ databases">
        <title>A novel Methanospirillum isolate from a pyrite-forming mixed culture.</title>
        <authorList>
            <person name="Bunk B."/>
            <person name="Sproer C."/>
            <person name="Spring S."/>
            <person name="Pester M."/>
        </authorList>
    </citation>
    <scope>NUCLEOTIDE SEQUENCE [LARGE SCALE GENOMIC DNA]</scope>
    <source>
        <strain evidence="1 2">J.3.6.1-F.2.7.3</strain>
    </source>
</reference>
<dbReference type="Gene3D" id="3.60.60.10">
    <property type="entry name" value="Penicillin V Acylase, Chain A"/>
    <property type="match status" value="1"/>
</dbReference>
<dbReference type="EMBL" id="CP075546">
    <property type="protein sequence ID" value="QVV88295.1"/>
    <property type="molecule type" value="Genomic_DNA"/>
</dbReference>
<evidence type="ECO:0000313" key="2">
    <source>
        <dbReference type="Proteomes" id="UP000680656"/>
    </source>
</evidence>
<dbReference type="NCBIfam" id="NF040521">
    <property type="entry name" value="C45_proenzyme"/>
    <property type="match status" value="1"/>
</dbReference>
<organism evidence="1 2">
    <name type="scientific">Methanospirillum purgamenti</name>
    <dbReference type="NCBI Taxonomy" id="2834276"/>
    <lineage>
        <taxon>Archaea</taxon>
        <taxon>Methanobacteriati</taxon>
        <taxon>Methanobacteriota</taxon>
        <taxon>Stenosarchaea group</taxon>
        <taxon>Methanomicrobia</taxon>
        <taxon>Methanomicrobiales</taxon>
        <taxon>Methanospirillaceae</taxon>
        <taxon>Methanospirillum</taxon>
    </lineage>
</organism>
<dbReference type="GeneID" id="65098180"/>
<dbReference type="InterPro" id="IPR047794">
    <property type="entry name" value="C45_proenzyme-like"/>
</dbReference>
<dbReference type="KEGG" id="mrtj:KHC33_13310"/>
<evidence type="ECO:0000313" key="1">
    <source>
        <dbReference type="EMBL" id="QVV88295.1"/>
    </source>
</evidence>
<dbReference type="AlphaFoldDB" id="A0A8E7AVW5"/>
<proteinExistence type="predicted"/>